<organism evidence="4 5">
    <name type="scientific">Sphaerotilus sulfidivorans</name>
    <dbReference type="NCBI Taxonomy" id="639200"/>
    <lineage>
        <taxon>Bacteria</taxon>
        <taxon>Pseudomonadati</taxon>
        <taxon>Pseudomonadota</taxon>
        <taxon>Betaproteobacteria</taxon>
        <taxon>Burkholderiales</taxon>
        <taxon>Sphaerotilaceae</taxon>
        <taxon>Sphaerotilus</taxon>
    </lineage>
</organism>
<protein>
    <submittedName>
        <fullName evidence="4">TIR domain-containing protein</fullName>
    </submittedName>
</protein>
<accession>A0A5C1Q4Z4</accession>
<dbReference type="SUPFAM" id="SSF52058">
    <property type="entry name" value="L domain-like"/>
    <property type="match status" value="2"/>
</dbReference>
<dbReference type="InterPro" id="IPR032675">
    <property type="entry name" value="LRR_dom_sf"/>
</dbReference>
<dbReference type="InterPro" id="IPR027417">
    <property type="entry name" value="P-loop_NTPase"/>
</dbReference>
<keyword evidence="2" id="KW-0677">Repeat</keyword>
<evidence type="ECO:0000256" key="2">
    <source>
        <dbReference type="ARBA" id="ARBA00022737"/>
    </source>
</evidence>
<evidence type="ECO:0000259" key="3">
    <source>
        <dbReference type="PROSITE" id="PS50104"/>
    </source>
</evidence>
<dbReference type="Gene3D" id="3.40.50.300">
    <property type="entry name" value="P-loop containing nucleotide triphosphate hydrolases"/>
    <property type="match status" value="1"/>
</dbReference>
<feature type="domain" description="TIR" evidence="3">
    <location>
        <begin position="1121"/>
        <end position="1256"/>
    </location>
</feature>
<dbReference type="InterPro" id="IPR050836">
    <property type="entry name" value="SDS22/Internalin_LRR"/>
</dbReference>
<name>A0A5C1Q4Z4_9BURK</name>
<evidence type="ECO:0000256" key="1">
    <source>
        <dbReference type="ARBA" id="ARBA00022614"/>
    </source>
</evidence>
<dbReference type="EMBL" id="CP035708">
    <property type="protein sequence ID" value="QEN02468.1"/>
    <property type="molecule type" value="Genomic_DNA"/>
</dbReference>
<dbReference type="KEGG" id="snn:EWH46_18040"/>
<dbReference type="InterPro" id="IPR026906">
    <property type="entry name" value="LRR_5"/>
</dbReference>
<dbReference type="PANTHER" id="PTHR46652:SF3">
    <property type="entry name" value="LEUCINE-RICH REPEAT-CONTAINING PROTEIN 9"/>
    <property type="match status" value="1"/>
</dbReference>
<keyword evidence="1" id="KW-0433">Leucine-rich repeat</keyword>
<dbReference type="OrthoDB" id="6309115at2"/>
<dbReference type="Pfam" id="PF12799">
    <property type="entry name" value="LRR_4"/>
    <property type="match status" value="2"/>
</dbReference>
<dbReference type="PROSITE" id="PS50104">
    <property type="entry name" value="TIR"/>
    <property type="match status" value="1"/>
</dbReference>
<dbReference type="Pfam" id="PF13306">
    <property type="entry name" value="LRR_5"/>
    <property type="match status" value="2"/>
</dbReference>
<proteinExistence type="predicted"/>
<dbReference type="SUPFAM" id="SSF52200">
    <property type="entry name" value="Toll/Interleukin receptor TIR domain"/>
    <property type="match status" value="1"/>
</dbReference>
<dbReference type="Pfam" id="PF13676">
    <property type="entry name" value="TIR_2"/>
    <property type="match status" value="1"/>
</dbReference>
<dbReference type="InterPro" id="IPR035897">
    <property type="entry name" value="Toll_tir_struct_dom_sf"/>
</dbReference>
<dbReference type="Gene3D" id="3.80.10.10">
    <property type="entry name" value="Ribonuclease Inhibitor"/>
    <property type="match status" value="3"/>
</dbReference>
<dbReference type="Proteomes" id="UP000323522">
    <property type="component" value="Chromosome"/>
</dbReference>
<reference evidence="4 5" key="1">
    <citation type="submission" date="2019-02" db="EMBL/GenBank/DDBJ databases">
        <title>Complete Genome Sequence and Methylome Analysis of Sphaerotilus natans subsp. sulfidivorans D-507.</title>
        <authorList>
            <person name="Fomenkov A."/>
            <person name="Gridneva E."/>
            <person name="Smolyakov D."/>
            <person name="Dubinina G."/>
            <person name="Vincze T."/>
            <person name="Grabovich M."/>
            <person name="Roberts R.J."/>
        </authorList>
    </citation>
    <scope>NUCLEOTIDE SEQUENCE [LARGE SCALE GENOMIC DNA]</scope>
    <source>
        <strain evidence="4 5">D-507</strain>
    </source>
</reference>
<dbReference type="Pfam" id="PF08477">
    <property type="entry name" value="Roc"/>
    <property type="match status" value="1"/>
</dbReference>
<dbReference type="Gene3D" id="3.40.50.10140">
    <property type="entry name" value="Toll/interleukin-1 receptor homology (TIR) domain"/>
    <property type="match status" value="1"/>
</dbReference>
<evidence type="ECO:0000313" key="4">
    <source>
        <dbReference type="EMBL" id="QEN02468.1"/>
    </source>
</evidence>
<dbReference type="InterPro" id="IPR032171">
    <property type="entry name" value="COR-A"/>
</dbReference>
<dbReference type="Pfam" id="PF16095">
    <property type="entry name" value="COR-A"/>
    <property type="match status" value="1"/>
</dbReference>
<dbReference type="SMART" id="SM00367">
    <property type="entry name" value="LRR_CC"/>
    <property type="match status" value="12"/>
</dbReference>
<dbReference type="InterPro" id="IPR000157">
    <property type="entry name" value="TIR_dom"/>
</dbReference>
<evidence type="ECO:0000313" key="5">
    <source>
        <dbReference type="Proteomes" id="UP000323522"/>
    </source>
</evidence>
<gene>
    <name evidence="4" type="ORF">EWH46_18040</name>
</gene>
<sequence>MREKHGGQSMAGDYDEAERRIAEAKASGARELSLRGLDIDRLPDSLRTLTRLETLDLRGCQKLADIRAVSCLMGLKALLCGVDTNAEIWWGQSFALSDIKPVSGLKSLQQLYLSVCSQLKDVSVLSSLTGLQQLDLSVCSQLKDVSGLSSLTGLQQLNLSGCSQLKDVSVLSSLTGLQQLYLSGCSQLKDVSGLSSLTGLQQLDLSVCSQLKDVSVLSSLTGLQQLDLSVCSQLTDVSGLSSLMGLQQLDLSECSQLKDVSVLSSLTGLQQLNLSGCSQLKDVSVLSSLTGLQQLDLSVCSQLKDVSGLSSLTGLQQLNLSGCSQLKDVSVLSSLTGLQQLYLSGCSQLKDVSGLSSLTGLQQLDLSVCSQLKDVSGLSSLMGLQQLDLSVCSQLKDVSVLSSLTGLQQLNLSGCSQLKDVSVLSSLTGLQQLDLSVCSQLKDVSVLSSLTGLQQLNLSWCSQLKDVSVLSSLTGLQQLNLSWCSQLKDVSVLSSLTGLQQLDLSGCSQLTDVSVLSSLTGLQQLDLSRCSQLTDVSGLSSLTGLQQLDLSGCSQLTDVSVLSSLTGLQQLNVSDSVALLVGIRDLPLTWWPALETLYANRLGGAPVEIGSENDYSDNCLPRIKAWYRDLADGVASNADLKLFVLGNGRVGKTQTCRRLKGEGFDASIPSTHGISLGQTRLIEGDPEADPPEQAVDLRFWDFGGQDVYLGTHALFLDDRAVYVIAWTPSHENTDECEENGVPMRNRPLRYWLEYVRSLAGPNAPVIVVQTQCDRERDVSSAPPIPADHGFERLRVADCSAKRGDGMARLMLELKSAARYQLERYGEVPLPANWVAVGDDLRRMRDEQGIRTLPRDAFERLCAEQHQTAVPGVVLEYLHRSGQVFWKEGVFGDQVVLDQAWALDGMYAVLHRDSALPLIRQQYGRFTPQLLALLVWQNRTEEERQLFLSMMEKCQTCFKIAENTYVAPALLPLENAVVGQIAGIWQSTEAQAEVKLHYAFLHEGVLRALLCRIGSRAGVQAVYWRYGVCFYDQKAAGVVRIRSELPDPSGQGGGWMSIETTGANAAALAREVVGSIERINIGAKPDVVWRDEAPAEPRSREVEPAEPFAALQPGPQPLAQGEPRPVYVSYAWGGDSERLVDDLETRLTALGYALRRDKRELRPGHWISEFEREIARADRVFVVLSPKYLQSIYCMQELIHLYAQVLGDRARFHDKVIAVMLEEVSIADPCDRLDCTLYWQDQHDRLAAKLAKVTTAQVGDQTRLKLWAYDDIRNKADTILGWIADVLMPRGAQGLGAAITLLEARAGA</sequence>
<dbReference type="GO" id="GO:0007165">
    <property type="term" value="P:signal transduction"/>
    <property type="evidence" value="ECO:0007669"/>
    <property type="project" value="InterPro"/>
</dbReference>
<dbReference type="InterPro" id="IPR006553">
    <property type="entry name" value="Leu-rich_rpt_Cys-con_subtyp"/>
</dbReference>
<dbReference type="PANTHER" id="PTHR46652">
    <property type="entry name" value="LEUCINE-RICH REPEAT AND IQ DOMAIN-CONTAINING PROTEIN 1-RELATED"/>
    <property type="match status" value="1"/>
</dbReference>
<dbReference type="InterPro" id="IPR025875">
    <property type="entry name" value="Leu-rich_rpt_4"/>
</dbReference>
<dbReference type="SUPFAM" id="SSF52540">
    <property type="entry name" value="P-loop containing nucleoside triphosphate hydrolases"/>
    <property type="match status" value="1"/>
</dbReference>